<evidence type="ECO:0000313" key="2">
    <source>
        <dbReference type="EMBL" id="ART63063.1"/>
    </source>
</evidence>
<proteinExistence type="predicted"/>
<evidence type="ECO:0000256" key="1">
    <source>
        <dbReference type="ARBA" id="ARBA00023002"/>
    </source>
</evidence>
<dbReference type="SUPFAM" id="SSF51905">
    <property type="entry name" value="FAD/NAD(P)-binding domain"/>
    <property type="match status" value="1"/>
</dbReference>
<keyword evidence="3" id="KW-1185">Reference proteome</keyword>
<evidence type="ECO:0000313" key="3">
    <source>
        <dbReference type="Proteomes" id="UP000194457"/>
    </source>
</evidence>
<dbReference type="Gene3D" id="3.30.9.10">
    <property type="entry name" value="D-Amino Acid Oxidase, subunit A, domain 2"/>
    <property type="match status" value="1"/>
</dbReference>
<dbReference type="OrthoDB" id="311718at2"/>
<organism evidence="2 3">
    <name type="scientific">Kushneria marisflavi</name>
    <dbReference type="NCBI Taxonomy" id="157779"/>
    <lineage>
        <taxon>Bacteria</taxon>
        <taxon>Pseudomonadati</taxon>
        <taxon>Pseudomonadota</taxon>
        <taxon>Gammaproteobacteria</taxon>
        <taxon>Oceanospirillales</taxon>
        <taxon>Halomonadaceae</taxon>
        <taxon>Kushneria</taxon>
    </lineage>
</organism>
<reference evidence="2 3" key="1">
    <citation type="submission" date="2017-05" db="EMBL/GenBank/DDBJ databases">
        <authorList>
            <person name="Song R."/>
            <person name="Chenine A.L."/>
            <person name="Ruprecht R.M."/>
        </authorList>
    </citation>
    <scope>NUCLEOTIDE SEQUENCE [LARGE SCALE GENOMIC DNA]</scope>
    <source>
        <strain evidence="2">SW32</strain>
    </source>
</reference>
<dbReference type="InterPro" id="IPR006076">
    <property type="entry name" value="FAD-dep_OxRdtase"/>
</dbReference>
<name>A0A240UPR4_9GAMM</name>
<gene>
    <name evidence="2" type="ORF">B9H00_08365</name>
</gene>
<dbReference type="Pfam" id="PF01266">
    <property type="entry name" value="DAO"/>
    <property type="match status" value="1"/>
</dbReference>
<dbReference type="GO" id="GO:0005737">
    <property type="term" value="C:cytoplasm"/>
    <property type="evidence" value="ECO:0007669"/>
    <property type="project" value="TreeGrafter"/>
</dbReference>
<dbReference type="RefSeq" id="WP_086900274.1">
    <property type="nucleotide sequence ID" value="NZ_CP021358.1"/>
</dbReference>
<dbReference type="Proteomes" id="UP000194457">
    <property type="component" value="Chromosome"/>
</dbReference>
<dbReference type="InterPro" id="IPR036188">
    <property type="entry name" value="FAD/NAD-bd_sf"/>
</dbReference>
<dbReference type="KEGG" id="kma:B9H00_08365"/>
<dbReference type="GO" id="GO:0016491">
    <property type="term" value="F:oxidoreductase activity"/>
    <property type="evidence" value="ECO:0007669"/>
    <property type="project" value="UniProtKB-KW"/>
</dbReference>
<accession>A0A240UPR4</accession>
<dbReference type="EMBL" id="CP021358">
    <property type="protein sequence ID" value="ART63063.1"/>
    <property type="molecule type" value="Genomic_DNA"/>
</dbReference>
<dbReference type="Gene3D" id="3.50.50.60">
    <property type="entry name" value="FAD/NAD(P)-binding domain"/>
    <property type="match status" value="1"/>
</dbReference>
<dbReference type="PANTHER" id="PTHR13847:SF281">
    <property type="entry name" value="FAD DEPENDENT OXIDOREDUCTASE DOMAIN-CONTAINING PROTEIN"/>
    <property type="match status" value="1"/>
</dbReference>
<keyword evidence="1" id="KW-0560">Oxidoreductase</keyword>
<protein>
    <submittedName>
        <fullName evidence="2">FAD-dependent oxidoreductase</fullName>
    </submittedName>
</protein>
<sequence length="457" mass="50591">MASRHSFLADDFRETPYWWEAWQPHDHDPMDVSRETHTAIVGAGYAGLCCALELARSGEMVTVLEAGLPGCGASTLSGGQVTGGVNIGKRMKAGSTHDPVRLESRLKEAAASYRFLETLINREGIKCDYRRAGRLAPAWTMEHLRKWQGRVELLNAFTDSDVVILSREALREELATDAYVGGALIRGAGQLHPAKYYAGLLAAALAAGVRVCSQAPVTDITREGAHYQVTTARGCLNAARIIIATNGYTGALSPALRRGIVPVVSHQIATRVLPESLQRDLIPRGRSVADSGRVTTYYRYSPDGQRFLFGGRARFYPLDRRQSARVLHQQMVARFPRLRDVPVSHSWGGRVAVTLDALPHIGQTASECYYALGCNGSGITTMSWLGHRLARHLIEDEPLERSAFGTPLPGHPLYHGRPWFMPVLGSYYQWRDRRDRQRERRRHNALPSTPARGPHDA</sequence>
<dbReference type="AlphaFoldDB" id="A0A240UPR4"/>
<dbReference type="PANTHER" id="PTHR13847">
    <property type="entry name" value="SARCOSINE DEHYDROGENASE-RELATED"/>
    <property type="match status" value="1"/>
</dbReference>